<dbReference type="SUPFAM" id="SSF81342">
    <property type="entry name" value="Transmembrane di-heme cytochromes"/>
    <property type="match status" value="1"/>
</dbReference>
<comment type="cofactor">
    <cofactor evidence="1">
        <name>heme b</name>
        <dbReference type="ChEBI" id="CHEBI:60344"/>
    </cofactor>
</comment>
<dbReference type="PANTHER" id="PTHR30529">
    <property type="entry name" value="CYTOCHROME B561"/>
    <property type="match status" value="1"/>
</dbReference>
<dbReference type="InterPro" id="IPR052168">
    <property type="entry name" value="Cytochrome_b561_oxidase"/>
</dbReference>
<evidence type="ECO:0000256" key="6">
    <source>
        <dbReference type="ARBA" id="ARBA00022692"/>
    </source>
</evidence>
<dbReference type="GO" id="GO:0020037">
    <property type="term" value="F:heme binding"/>
    <property type="evidence" value="ECO:0007669"/>
    <property type="project" value="TreeGrafter"/>
</dbReference>
<evidence type="ECO:0000256" key="8">
    <source>
        <dbReference type="ARBA" id="ARBA00022982"/>
    </source>
</evidence>
<dbReference type="OrthoDB" id="7280471at2"/>
<keyword evidence="6 13" id="KW-0812">Transmembrane</keyword>
<protein>
    <submittedName>
        <fullName evidence="15">Cytochrome b561</fullName>
    </submittedName>
</protein>
<evidence type="ECO:0000256" key="12">
    <source>
        <dbReference type="ARBA" id="ARBA00037975"/>
    </source>
</evidence>
<dbReference type="Gene3D" id="1.20.950.20">
    <property type="entry name" value="Transmembrane di-heme cytochromes, Chain C"/>
    <property type="match status" value="1"/>
</dbReference>
<dbReference type="RefSeq" id="WP_092868687.1">
    <property type="nucleotide sequence ID" value="NZ_FPCH01000003.1"/>
</dbReference>
<keyword evidence="4" id="KW-1003">Cell membrane</keyword>
<feature type="transmembrane region" description="Helical" evidence="13">
    <location>
        <begin position="90"/>
        <end position="110"/>
    </location>
</feature>
<keyword evidence="16" id="KW-1185">Reference proteome</keyword>
<proteinExistence type="inferred from homology"/>
<dbReference type="PANTHER" id="PTHR30529:SF1">
    <property type="entry name" value="CYTOCHROME B561 HOMOLOG 2"/>
    <property type="match status" value="1"/>
</dbReference>
<dbReference type="InterPro" id="IPR016174">
    <property type="entry name" value="Di-haem_cyt_TM"/>
</dbReference>
<keyword evidence="10" id="KW-0408">Iron</keyword>
<dbReference type="EMBL" id="FPCH01000003">
    <property type="protein sequence ID" value="SFV37464.1"/>
    <property type="molecule type" value="Genomic_DNA"/>
</dbReference>
<feature type="transmembrane region" description="Helical" evidence="13">
    <location>
        <begin position="51"/>
        <end position="69"/>
    </location>
</feature>
<evidence type="ECO:0000256" key="1">
    <source>
        <dbReference type="ARBA" id="ARBA00001970"/>
    </source>
</evidence>
<keyword evidence="7" id="KW-0479">Metal-binding</keyword>
<evidence type="ECO:0000259" key="14">
    <source>
        <dbReference type="Pfam" id="PF01292"/>
    </source>
</evidence>
<keyword evidence="8" id="KW-0249">Electron transport</keyword>
<feature type="domain" description="Cytochrome b561 bacterial/Ni-hydrogenase" evidence="14">
    <location>
        <begin position="10"/>
        <end position="179"/>
    </location>
</feature>
<dbReference type="InterPro" id="IPR011577">
    <property type="entry name" value="Cyt_b561_bac/Ni-Hgenase"/>
</dbReference>
<dbReference type="GO" id="GO:0022904">
    <property type="term" value="P:respiratory electron transport chain"/>
    <property type="evidence" value="ECO:0007669"/>
    <property type="project" value="InterPro"/>
</dbReference>
<reference evidence="16" key="1">
    <citation type="submission" date="2016-10" db="EMBL/GenBank/DDBJ databases">
        <authorList>
            <person name="Varghese N."/>
            <person name="Submissions S."/>
        </authorList>
    </citation>
    <scope>NUCLEOTIDE SEQUENCE [LARGE SCALE GENOMIC DNA]</scope>
    <source>
        <strain evidence="16">DSM 1565</strain>
    </source>
</reference>
<evidence type="ECO:0000313" key="15">
    <source>
        <dbReference type="EMBL" id="SFV37464.1"/>
    </source>
</evidence>
<sequence>MLIRDTTEGYGVVSRLFHWLMAIAIIAMFALGLWMVRLDYYSPYYNSAPDVHRSVGMLLLFALLVRWIWRAANVKPSDRELSPLEQKASNAVHWGFYVLLFALMASGYLISTAGGEPISVFGWFSVPSIFQMHGLESRAGYVHRILSYATIALAVVHAGAALKHHYLDKSPVLTRMWSGPPPIESLVQEKENRQ</sequence>
<evidence type="ECO:0000256" key="9">
    <source>
        <dbReference type="ARBA" id="ARBA00022989"/>
    </source>
</evidence>
<name>A0A1I7NS19_9HYPH</name>
<evidence type="ECO:0000256" key="13">
    <source>
        <dbReference type="SAM" id="Phobius"/>
    </source>
</evidence>
<dbReference type="STRING" id="51670.SAMN04488557_3176"/>
<evidence type="ECO:0000256" key="2">
    <source>
        <dbReference type="ARBA" id="ARBA00004651"/>
    </source>
</evidence>
<feature type="transmembrane region" description="Helical" evidence="13">
    <location>
        <begin position="145"/>
        <end position="162"/>
    </location>
</feature>
<evidence type="ECO:0000313" key="16">
    <source>
        <dbReference type="Proteomes" id="UP000199423"/>
    </source>
</evidence>
<keyword evidence="11 13" id="KW-0472">Membrane</keyword>
<keyword evidence="5" id="KW-0349">Heme</keyword>
<dbReference type="GO" id="GO:0009055">
    <property type="term" value="F:electron transfer activity"/>
    <property type="evidence" value="ECO:0007669"/>
    <property type="project" value="InterPro"/>
</dbReference>
<gene>
    <name evidence="15" type="ORF">SAMN04488557_3176</name>
</gene>
<feature type="transmembrane region" description="Helical" evidence="13">
    <location>
        <begin position="12"/>
        <end position="36"/>
    </location>
</feature>
<comment type="subcellular location">
    <subcellularLocation>
        <location evidence="2">Cell membrane</location>
        <topology evidence="2">Multi-pass membrane protein</topology>
    </subcellularLocation>
</comment>
<evidence type="ECO:0000256" key="11">
    <source>
        <dbReference type="ARBA" id="ARBA00023136"/>
    </source>
</evidence>
<comment type="similarity">
    <text evidence="12">Belongs to the cytochrome b561 family.</text>
</comment>
<evidence type="ECO:0000256" key="3">
    <source>
        <dbReference type="ARBA" id="ARBA00022448"/>
    </source>
</evidence>
<evidence type="ECO:0000256" key="4">
    <source>
        <dbReference type="ARBA" id="ARBA00022475"/>
    </source>
</evidence>
<dbReference type="AlphaFoldDB" id="A0A1I7NS19"/>
<keyword evidence="9 13" id="KW-1133">Transmembrane helix</keyword>
<evidence type="ECO:0000256" key="7">
    <source>
        <dbReference type="ARBA" id="ARBA00022723"/>
    </source>
</evidence>
<accession>A0A1I7NS19</accession>
<organism evidence="15 16">
    <name type="scientific">Hyphomicrobium facile</name>
    <dbReference type="NCBI Taxonomy" id="51670"/>
    <lineage>
        <taxon>Bacteria</taxon>
        <taxon>Pseudomonadati</taxon>
        <taxon>Pseudomonadota</taxon>
        <taxon>Alphaproteobacteria</taxon>
        <taxon>Hyphomicrobiales</taxon>
        <taxon>Hyphomicrobiaceae</taxon>
        <taxon>Hyphomicrobium</taxon>
    </lineage>
</organism>
<dbReference type="GO" id="GO:0046872">
    <property type="term" value="F:metal ion binding"/>
    <property type="evidence" value="ECO:0007669"/>
    <property type="project" value="UniProtKB-KW"/>
</dbReference>
<dbReference type="Proteomes" id="UP000199423">
    <property type="component" value="Unassembled WGS sequence"/>
</dbReference>
<evidence type="ECO:0000256" key="10">
    <source>
        <dbReference type="ARBA" id="ARBA00023004"/>
    </source>
</evidence>
<keyword evidence="3" id="KW-0813">Transport</keyword>
<evidence type="ECO:0000256" key="5">
    <source>
        <dbReference type="ARBA" id="ARBA00022617"/>
    </source>
</evidence>
<dbReference type="Pfam" id="PF01292">
    <property type="entry name" value="Ni_hydr_CYTB"/>
    <property type="match status" value="1"/>
</dbReference>
<dbReference type="GO" id="GO:0005886">
    <property type="term" value="C:plasma membrane"/>
    <property type="evidence" value="ECO:0007669"/>
    <property type="project" value="UniProtKB-SubCell"/>
</dbReference>